<reference evidence="4 5" key="1">
    <citation type="submission" date="2016-10" db="EMBL/GenBank/DDBJ databases">
        <authorList>
            <person name="de Groot N.N."/>
        </authorList>
    </citation>
    <scope>NUCLEOTIDE SEQUENCE [LARGE SCALE GENOMIC DNA]</scope>
    <source>
        <strain evidence="4 5">DSM 28129</strain>
    </source>
</reference>
<dbReference type="PANTHER" id="PTHR43673">
    <property type="entry name" value="NAD(P)H NITROREDUCTASE YDGI-RELATED"/>
    <property type="match status" value="1"/>
</dbReference>
<dbReference type="EMBL" id="FNBG01000013">
    <property type="protein sequence ID" value="SDF57773.1"/>
    <property type="molecule type" value="Genomic_DNA"/>
</dbReference>
<protein>
    <submittedName>
        <fullName evidence="4">Nitroreductase</fullName>
    </submittedName>
</protein>
<organism evidence="4 5">
    <name type="scientific">Fontibacillus panacisegetis</name>
    <dbReference type="NCBI Taxonomy" id="670482"/>
    <lineage>
        <taxon>Bacteria</taxon>
        <taxon>Bacillati</taxon>
        <taxon>Bacillota</taxon>
        <taxon>Bacilli</taxon>
        <taxon>Bacillales</taxon>
        <taxon>Paenibacillaceae</taxon>
        <taxon>Fontibacillus</taxon>
    </lineage>
</organism>
<keyword evidence="2" id="KW-0560">Oxidoreductase</keyword>
<dbReference type="Proteomes" id="UP000198972">
    <property type="component" value="Unassembled WGS sequence"/>
</dbReference>
<dbReference type="RefSeq" id="WP_091230510.1">
    <property type="nucleotide sequence ID" value="NZ_FNBG01000013.1"/>
</dbReference>
<dbReference type="AlphaFoldDB" id="A0A1G7M7Q9"/>
<dbReference type="Gene3D" id="3.40.109.10">
    <property type="entry name" value="NADH Oxidase"/>
    <property type="match status" value="1"/>
</dbReference>
<dbReference type="InterPro" id="IPR029479">
    <property type="entry name" value="Nitroreductase"/>
</dbReference>
<dbReference type="GO" id="GO:0016491">
    <property type="term" value="F:oxidoreductase activity"/>
    <property type="evidence" value="ECO:0007669"/>
    <property type="project" value="UniProtKB-KW"/>
</dbReference>
<proteinExistence type="inferred from homology"/>
<name>A0A1G7M7Q9_9BACL</name>
<feature type="domain" description="Nitroreductase" evidence="3">
    <location>
        <begin position="18"/>
        <end position="192"/>
    </location>
</feature>
<dbReference type="Pfam" id="PF00881">
    <property type="entry name" value="Nitroreductase"/>
    <property type="match status" value="1"/>
</dbReference>
<dbReference type="SUPFAM" id="SSF55469">
    <property type="entry name" value="FMN-dependent nitroreductase-like"/>
    <property type="match status" value="1"/>
</dbReference>
<dbReference type="CDD" id="cd02137">
    <property type="entry name" value="MhqN-like"/>
    <property type="match status" value="1"/>
</dbReference>
<evidence type="ECO:0000259" key="3">
    <source>
        <dbReference type="Pfam" id="PF00881"/>
    </source>
</evidence>
<sequence>MSVKETLDLNNFYTVLEVRHSVRAYDPSVKISREEITELLEIATSAPSSSNLQPWRFLVIDQDELKKKLLPIANNQQQVVEAAAIIAVLGDLKSYEQAEVIYSKAVDAGYMSKETKAGFVERLNQLYGNLGPERLHHINLLDGGLVSMQLMLAAKAKGYDTVPMGGYNTERFVQEFAIPNTLKPIVLIAIGKASKPGHPTARLDVNEITHWNSI</sequence>
<comment type="similarity">
    <text evidence="1">Belongs to the nitroreductase family.</text>
</comment>
<accession>A0A1G7M7Q9</accession>
<dbReference type="OrthoDB" id="9782629at2"/>
<dbReference type="STRING" id="670482.SAMN04488542_11312"/>
<gene>
    <name evidence="4" type="ORF">SAMN04488542_11312</name>
</gene>
<dbReference type="PANTHER" id="PTHR43673:SF3">
    <property type="entry name" value="NAD(P)H NITROREDUCTASE YODC-RELATED"/>
    <property type="match status" value="1"/>
</dbReference>
<keyword evidence="5" id="KW-1185">Reference proteome</keyword>
<evidence type="ECO:0000256" key="2">
    <source>
        <dbReference type="ARBA" id="ARBA00023002"/>
    </source>
</evidence>
<evidence type="ECO:0000313" key="5">
    <source>
        <dbReference type="Proteomes" id="UP000198972"/>
    </source>
</evidence>
<evidence type="ECO:0000313" key="4">
    <source>
        <dbReference type="EMBL" id="SDF57773.1"/>
    </source>
</evidence>
<dbReference type="InterPro" id="IPR000415">
    <property type="entry name" value="Nitroreductase-like"/>
</dbReference>
<evidence type="ECO:0000256" key="1">
    <source>
        <dbReference type="ARBA" id="ARBA00007118"/>
    </source>
</evidence>